<evidence type="ECO:0000313" key="1">
    <source>
        <dbReference type="EMBL" id="PPQ96430.1"/>
    </source>
</evidence>
<dbReference type="AlphaFoldDB" id="A0A409Y092"/>
<accession>A0A409Y092</accession>
<gene>
    <name evidence="1" type="ORF">CVT26_005062</name>
</gene>
<reference evidence="1 2" key="1">
    <citation type="journal article" date="2018" name="Evol. Lett.">
        <title>Horizontal gene cluster transfer increased hallucinogenic mushroom diversity.</title>
        <authorList>
            <person name="Reynolds H.T."/>
            <person name="Vijayakumar V."/>
            <person name="Gluck-Thaler E."/>
            <person name="Korotkin H.B."/>
            <person name="Matheny P.B."/>
            <person name="Slot J.C."/>
        </authorList>
    </citation>
    <scope>NUCLEOTIDE SEQUENCE [LARGE SCALE GENOMIC DNA]</scope>
    <source>
        <strain evidence="1 2">SRW20</strain>
    </source>
</reference>
<protein>
    <submittedName>
        <fullName evidence="1">Uncharacterized protein</fullName>
    </submittedName>
</protein>
<name>A0A409Y092_9AGAR</name>
<evidence type="ECO:0000313" key="2">
    <source>
        <dbReference type="Proteomes" id="UP000284706"/>
    </source>
</evidence>
<organism evidence="1 2">
    <name type="scientific">Gymnopilus dilepis</name>
    <dbReference type="NCBI Taxonomy" id="231916"/>
    <lineage>
        <taxon>Eukaryota</taxon>
        <taxon>Fungi</taxon>
        <taxon>Dikarya</taxon>
        <taxon>Basidiomycota</taxon>
        <taxon>Agaricomycotina</taxon>
        <taxon>Agaricomycetes</taxon>
        <taxon>Agaricomycetidae</taxon>
        <taxon>Agaricales</taxon>
        <taxon>Agaricineae</taxon>
        <taxon>Hymenogastraceae</taxon>
        <taxon>Gymnopilus</taxon>
    </lineage>
</organism>
<dbReference type="InParanoid" id="A0A409Y092"/>
<sequence length="366" mass="40944">MTRMLSKHLVHSSKLDQVPLQYLGEHSSVLASSPACFQYGQKVEHIEAPGSQALPFAVTNKGLHISLPLIQTDTPVDLYALEDPESKDPADWLQVAVLDCRIKDEEIRLAIILARQPSGGYIRVAAHYLYYDSNKLEQKGGELSSFPEPREIYISTSVPDTSPASDSSLGPIIRPVMKLVINNCMVLNCDNAYYSYDALNKERLPLFALRVKSRATGLGDAMVVLTTGPEHVGFSCSIHQPSGSATFDQALLEWWAQQKDQQDGNTRESIGTDRATLRLQNGDKIEVSVGIEVDPQFCVLVEWTDQKLTQPTIGRAVSAPEQQVQNRRAERKTQKKYQVKWSEWTIVSQERFSVTRTKSRGYIHLS</sequence>
<comment type="caution">
    <text evidence="1">The sequence shown here is derived from an EMBL/GenBank/DDBJ whole genome shotgun (WGS) entry which is preliminary data.</text>
</comment>
<keyword evidence="2" id="KW-1185">Reference proteome</keyword>
<dbReference type="EMBL" id="NHYE01001372">
    <property type="protein sequence ID" value="PPQ96430.1"/>
    <property type="molecule type" value="Genomic_DNA"/>
</dbReference>
<proteinExistence type="predicted"/>
<dbReference type="Proteomes" id="UP000284706">
    <property type="component" value="Unassembled WGS sequence"/>
</dbReference>